<gene>
    <name evidence="2" type="ORF">rCG_20751</name>
</gene>
<dbReference type="AlphaFoldDB" id="A6JE26"/>
<proteinExistence type="predicted"/>
<sequence>MSSVWLESLLCLQICRYSLALEPFYLVAPLPLSTRYALNRLLSIKVRSTLP</sequence>
<feature type="non-terminal residue" evidence="2">
    <location>
        <position position="51"/>
    </location>
</feature>
<name>A6JE26_RAT</name>
<organism evidence="2 3">
    <name type="scientific">Rattus norvegicus</name>
    <name type="common">Rat</name>
    <dbReference type="NCBI Taxonomy" id="10116"/>
    <lineage>
        <taxon>Eukaryota</taxon>
        <taxon>Metazoa</taxon>
        <taxon>Chordata</taxon>
        <taxon>Craniata</taxon>
        <taxon>Vertebrata</taxon>
        <taxon>Euteleostomi</taxon>
        <taxon>Mammalia</taxon>
        <taxon>Eutheria</taxon>
        <taxon>Euarchontoglires</taxon>
        <taxon>Glires</taxon>
        <taxon>Rodentia</taxon>
        <taxon>Myomorpha</taxon>
        <taxon>Muroidea</taxon>
        <taxon>Muridae</taxon>
        <taxon>Murinae</taxon>
        <taxon>Rattus</taxon>
    </lineage>
</organism>
<dbReference type="EMBL" id="CH473982">
    <property type="protein sequence ID" value="EDL81571.1"/>
    <property type="molecule type" value="Genomic_DNA"/>
</dbReference>
<evidence type="ECO:0000313" key="3">
    <source>
        <dbReference type="Proteomes" id="UP000234681"/>
    </source>
</evidence>
<feature type="signal peptide" evidence="1">
    <location>
        <begin position="1"/>
        <end position="20"/>
    </location>
</feature>
<dbReference type="Proteomes" id="UP000234681">
    <property type="component" value="Chromosome 6"/>
</dbReference>
<feature type="chain" id="PRO_5039947201" evidence="1">
    <location>
        <begin position="21"/>
        <end position="51"/>
    </location>
</feature>
<evidence type="ECO:0000256" key="1">
    <source>
        <dbReference type="SAM" id="SignalP"/>
    </source>
</evidence>
<reference evidence="3" key="1">
    <citation type="submission" date="2005-09" db="EMBL/GenBank/DDBJ databases">
        <authorList>
            <person name="Mural R.J."/>
            <person name="Li P.W."/>
            <person name="Adams M.D."/>
            <person name="Amanatides P.G."/>
            <person name="Baden-Tillson H."/>
            <person name="Barnstead M."/>
            <person name="Chin S.H."/>
            <person name="Dew I."/>
            <person name="Evans C.A."/>
            <person name="Ferriera S."/>
            <person name="Flanigan M."/>
            <person name="Fosler C."/>
            <person name="Glodek A."/>
            <person name="Gu Z."/>
            <person name="Holt R.A."/>
            <person name="Jennings D."/>
            <person name="Kraft C.L."/>
            <person name="Lu F."/>
            <person name="Nguyen T."/>
            <person name="Nusskern D.R."/>
            <person name="Pfannkoch C.M."/>
            <person name="Sitter C."/>
            <person name="Sutton G.G."/>
            <person name="Venter J.C."/>
            <person name="Wang Z."/>
            <person name="Woodage T."/>
            <person name="Zheng X.H."/>
            <person name="Zhong F."/>
        </authorList>
    </citation>
    <scope>NUCLEOTIDE SEQUENCE [LARGE SCALE GENOMIC DNA]</scope>
    <source>
        <strain>BN</strain>
        <strain evidence="3">Sprague-Dawley</strain>
    </source>
</reference>
<accession>A6JE26</accession>
<evidence type="ECO:0000313" key="2">
    <source>
        <dbReference type="EMBL" id="EDL81571.1"/>
    </source>
</evidence>
<protein>
    <submittedName>
        <fullName evidence="2">RCG20751</fullName>
    </submittedName>
</protein>
<keyword evidence="1" id="KW-0732">Signal</keyword>